<keyword evidence="3" id="KW-1185">Reference proteome</keyword>
<sequence length="45" mass="4609">MPAGNSTFAIGGVSCSADSFVVAESFVLLLSISGKNPAHRKSAKR</sequence>
<proteinExistence type="predicted"/>
<dbReference type="HOGENOM" id="CLU_200409_1_0_10"/>
<protein>
    <submittedName>
        <fullName evidence="2">Uncharacterized protein</fullName>
    </submittedName>
</protein>
<name>F2IFN5_FLUTR</name>
<dbReference type="Proteomes" id="UP000007463">
    <property type="component" value="Chromosome"/>
</dbReference>
<keyword evidence="1" id="KW-0472">Membrane</keyword>
<keyword evidence="1" id="KW-1133">Transmembrane helix</keyword>
<evidence type="ECO:0000256" key="1">
    <source>
        <dbReference type="SAM" id="Phobius"/>
    </source>
</evidence>
<accession>F2IFN5</accession>
<organism evidence="2 3">
    <name type="scientific">Fluviicola taffensis (strain DSM 16823 / NCIMB 13979 / RW262)</name>
    <dbReference type="NCBI Taxonomy" id="755732"/>
    <lineage>
        <taxon>Bacteria</taxon>
        <taxon>Pseudomonadati</taxon>
        <taxon>Bacteroidota</taxon>
        <taxon>Flavobacteriia</taxon>
        <taxon>Flavobacteriales</taxon>
        <taxon>Crocinitomicaceae</taxon>
        <taxon>Fluviicola</taxon>
    </lineage>
</organism>
<dbReference type="eggNOG" id="ENOG502ZMNC">
    <property type="taxonomic scope" value="Bacteria"/>
</dbReference>
<dbReference type="KEGG" id="fte:Fluta_3782"/>
<gene>
    <name evidence="2" type="ordered locus">Fluta_3782</name>
</gene>
<feature type="transmembrane region" description="Helical" evidence="1">
    <location>
        <begin position="6"/>
        <end position="32"/>
    </location>
</feature>
<keyword evidence="1" id="KW-0812">Transmembrane</keyword>
<dbReference type="AlphaFoldDB" id="F2IFN5"/>
<reference evidence="3" key="2">
    <citation type="submission" date="2011-02" db="EMBL/GenBank/DDBJ databases">
        <title>The complete genome of Fluviicola taffensis DSM 16823.</title>
        <authorList>
            <consortium name="US DOE Joint Genome Institute (JGI-PGF)"/>
            <person name="Lucas S."/>
            <person name="Copeland A."/>
            <person name="Lapidus A."/>
            <person name="Bruce D."/>
            <person name="Goodwin L."/>
            <person name="Pitluck S."/>
            <person name="Kyrpides N."/>
            <person name="Mavromatis K."/>
            <person name="Ivanova N."/>
            <person name="Mikhailova N."/>
            <person name="Pagani I."/>
            <person name="Chertkov O."/>
            <person name="Detter J.C."/>
            <person name="Han C."/>
            <person name="Tapia R."/>
            <person name="Land M."/>
            <person name="Hauser L."/>
            <person name="Markowitz V."/>
            <person name="Cheng J.-F."/>
            <person name="Hugenholtz P."/>
            <person name="Woyke T."/>
            <person name="Wu D."/>
            <person name="Tindall B."/>
            <person name="Pomrenke H.G."/>
            <person name="Brambilla E."/>
            <person name="Klenk H.-P."/>
            <person name="Eisen J.A."/>
        </authorList>
    </citation>
    <scope>NUCLEOTIDE SEQUENCE [LARGE SCALE GENOMIC DNA]</scope>
    <source>
        <strain evidence="3">DSM 16823 / RW262 / RW262</strain>
    </source>
</reference>
<dbReference type="EMBL" id="CP002542">
    <property type="protein sequence ID" value="AEA45749.1"/>
    <property type="molecule type" value="Genomic_DNA"/>
</dbReference>
<reference evidence="2 3" key="1">
    <citation type="journal article" date="2011" name="Stand. Genomic Sci.">
        <title>Complete genome sequence of the gliding freshwater bacterium Fluviicola taffensis type strain (RW262).</title>
        <authorList>
            <person name="Woyke T."/>
            <person name="Chertkov O."/>
            <person name="Lapidus A."/>
            <person name="Nolan M."/>
            <person name="Lucas S."/>
            <person name="Del Rio T.G."/>
            <person name="Tice H."/>
            <person name="Cheng J.F."/>
            <person name="Tapia R."/>
            <person name="Han C."/>
            <person name="Goodwin L."/>
            <person name="Pitluck S."/>
            <person name="Liolios K."/>
            <person name="Pagani I."/>
            <person name="Ivanova N."/>
            <person name="Huntemann M."/>
            <person name="Mavromatis K."/>
            <person name="Mikhailova N."/>
            <person name="Pati A."/>
            <person name="Chen A."/>
            <person name="Palaniappan K."/>
            <person name="Land M."/>
            <person name="Hauser L."/>
            <person name="Brambilla E.M."/>
            <person name="Rohde M."/>
            <person name="Mwirichia R."/>
            <person name="Sikorski J."/>
            <person name="Tindall B.J."/>
            <person name="Goker M."/>
            <person name="Bristow J."/>
            <person name="Eisen J.A."/>
            <person name="Markowitz V."/>
            <person name="Hugenholtz P."/>
            <person name="Klenk H.P."/>
            <person name="Kyrpides N.C."/>
        </authorList>
    </citation>
    <scope>NUCLEOTIDE SEQUENCE [LARGE SCALE GENOMIC DNA]</scope>
    <source>
        <strain evidence="3">DSM 16823 / RW262 / RW262</strain>
    </source>
</reference>
<evidence type="ECO:0000313" key="3">
    <source>
        <dbReference type="Proteomes" id="UP000007463"/>
    </source>
</evidence>
<evidence type="ECO:0000313" key="2">
    <source>
        <dbReference type="EMBL" id="AEA45749.1"/>
    </source>
</evidence>
<dbReference type="STRING" id="755732.Fluta_3782"/>